<evidence type="ECO:0000256" key="2">
    <source>
        <dbReference type="ARBA" id="ARBA00022692"/>
    </source>
</evidence>
<dbReference type="PANTHER" id="PTHR12943:SF27">
    <property type="entry name" value="HOMOCYSTEINE-INDUCED ENDOPLASMIC RETICULUM PROTEIN, ISOFORM A"/>
    <property type="match status" value="1"/>
</dbReference>
<proteinExistence type="predicted"/>
<sequence length="382" mass="43222">MVVILQPSNIYLKMEVQIVIKAPNQNVGEDHVVNCNLEWTVKQLKEHLKKAYPNKPKVKEQKLIYSGHLLLNHLRLKDILRHDDSNSSVHILHLVCNSDSSFVQPSQTWALPVTRPLPMASGQSTSSTVRQRNLTSVPPTNTIFPQNVAPQATIPVFMPDTQMVAQYAAMQQMYAYYFSQYIQSTYNPGAVPAYNPPLQGVANYQAPVNEAPVPNVQELQLQPEANDFLNRDWLDHAFQCCRLFMLIMLLYCYSTPERLGIVLFCAGIAVMYQEGWFQFLRRPPFAVPAEVVPPQDALNVEDLPDFENYDEEPLLVNPDFDANDDNFGEYEIEATMDGDDPPHAHPQSDDANNNHIFSPLTFLSTFFSSLIPDPPPPPININ</sequence>
<dbReference type="SUPFAM" id="SSF54236">
    <property type="entry name" value="Ubiquitin-like"/>
    <property type="match status" value="1"/>
</dbReference>
<evidence type="ECO:0000313" key="7">
    <source>
        <dbReference type="EMBL" id="KAG8195721.1"/>
    </source>
</evidence>
<evidence type="ECO:0000256" key="3">
    <source>
        <dbReference type="ARBA" id="ARBA00022989"/>
    </source>
</evidence>
<comment type="caution">
    <text evidence="7">The sequence shown here is derived from an EMBL/GenBank/DDBJ whole genome shotgun (WGS) entry which is preliminary data.</text>
</comment>
<keyword evidence="2" id="KW-0812">Transmembrane</keyword>
<evidence type="ECO:0000256" key="5">
    <source>
        <dbReference type="ARBA" id="ARBA00023230"/>
    </source>
</evidence>
<feature type="domain" description="Ubiquitin-like" evidence="6">
    <location>
        <begin position="16"/>
        <end position="78"/>
    </location>
</feature>
<keyword evidence="3" id="KW-1133">Transmembrane helix</keyword>
<keyword evidence="4" id="KW-0472">Membrane</keyword>
<protein>
    <recommendedName>
        <fullName evidence="6">Ubiquitin-like domain-containing protein</fullName>
    </recommendedName>
</protein>
<dbReference type="Proteomes" id="UP000827092">
    <property type="component" value="Unassembled WGS sequence"/>
</dbReference>
<dbReference type="GO" id="GO:0030968">
    <property type="term" value="P:endoplasmic reticulum unfolded protein response"/>
    <property type="evidence" value="ECO:0007669"/>
    <property type="project" value="TreeGrafter"/>
</dbReference>
<dbReference type="FunFam" id="3.10.20.90:FF:000046">
    <property type="entry name" value="Homocysteine-responsive endoplasmic reticulum-resident ubiquitin-like domain member 2 protein"/>
    <property type="match status" value="1"/>
</dbReference>
<dbReference type="InterPro" id="IPR039751">
    <property type="entry name" value="HERPUD1/2"/>
</dbReference>
<dbReference type="PANTHER" id="PTHR12943">
    <property type="entry name" value="HOMOCYSTEINE-RESPONSIVE ENDOPLASMIC RETICULUM-RESIDENT UNIQUITIN-LIKE DOMAIN HERPUD PROTEIN FAMILY MEMBER"/>
    <property type="match status" value="1"/>
</dbReference>
<dbReference type="GO" id="GO:0016020">
    <property type="term" value="C:membrane"/>
    <property type="evidence" value="ECO:0007669"/>
    <property type="project" value="UniProtKB-SubCell"/>
</dbReference>
<dbReference type="EMBL" id="JAFNEN010000080">
    <property type="protein sequence ID" value="KAG8195721.1"/>
    <property type="molecule type" value="Genomic_DNA"/>
</dbReference>
<dbReference type="SMART" id="SM00213">
    <property type="entry name" value="UBQ"/>
    <property type="match status" value="1"/>
</dbReference>
<dbReference type="InterPro" id="IPR000626">
    <property type="entry name" value="Ubiquitin-like_dom"/>
</dbReference>
<gene>
    <name evidence="7" type="ORF">JTE90_002984</name>
</gene>
<dbReference type="InterPro" id="IPR029071">
    <property type="entry name" value="Ubiquitin-like_domsf"/>
</dbReference>
<evidence type="ECO:0000256" key="1">
    <source>
        <dbReference type="ARBA" id="ARBA00004370"/>
    </source>
</evidence>
<reference evidence="7 8" key="1">
    <citation type="journal article" date="2022" name="Nat. Ecol. Evol.">
        <title>A masculinizing supergene underlies an exaggerated male reproductive morph in a spider.</title>
        <authorList>
            <person name="Hendrickx F."/>
            <person name="De Corte Z."/>
            <person name="Sonet G."/>
            <person name="Van Belleghem S.M."/>
            <person name="Kostlbacher S."/>
            <person name="Vangestel C."/>
        </authorList>
    </citation>
    <scope>NUCLEOTIDE SEQUENCE [LARGE SCALE GENOMIC DNA]</scope>
    <source>
        <strain evidence="7">W744_W776</strain>
    </source>
</reference>
<evidence type="ECO:0000256" key="4">
    <source>
        <dbReference type="ARBA" id="ARBA00023136"/>
    </source>
</evidence>
<evidence type="ECO:0000313" key="8">
    <source>
        <dbReference type="Proteomes" id="UP000827092"/>
    </source>
</evidence>
<evidence type="ECO:0000259" key="6">
    <source>
        <dbReference type="PROSITE" id="PS50053"/>
    </source>
</evidence>
<accession>A0AAV6VJ92</accession>
<keyword evidence="8" id="KW-1185">Reference proteome</keyword>
<dbReference type="Pfam" id="PF00240">
    <property type="entry name" value="ubiquitin"/>
    <property type="match status" value="1"/>
</dbReference>
<dbReference type="Gene3D" id="3.10.20.90">
    <property type="entry name" value="Phosphatidylinositol 3-kinase Catalytic Subunit, Chain A, domain 1"/>
    <property type="match status" value="1"/>
</dbReference>
<name>A0AAV6VJ92_9ARAC</name>
<dbReference type="PROSITE" id="PS50053">
    <property type="entry name" value="UBIQUITIN_2"/>
    <property type="match status" value="1"/>
</dbReference>
<dbReference type="AlphaFoldDB" id="A0AAV6VJ92"/>
<keyword evidence="5" id="KW-0834">Unfolded protein response</keyword>
<organism evidence="7 8">
    <name type="scientific">Oedothorax gibbosus</name>
    <dbReference type="NCBI Taxonomy" id="931172"/>
    <lineage>
        <taxon>Eukaryota</taxon>
        <taxon>Metazoa</taxon>
        <taxon>Ecdysozoa</taxon>
        <taxon>Arthropoda</taxon>
        <taxon>Chelicerata</taxon>
        <taxon>Arachnida</taxon>
        <taxon>Araneae</taxon>
        <taxon>Araneomorphae</taxon>
        <taxon>Entelegynae</taxon>
        <taxon>Araneoidea</taxon>
        <taxon>Linyphiidae</taxon>
        <taxon>Erigoninae</taxon>
        <taxon>Oedothorax</taxon>
    </lineage>
</organism>
<comment type="subcellular location">
    <subcellularLocation>
        <location evidence="1">Membrane</location>
    </subcellularLocation>
</comment>
<dbReference type="CDD" id="cd01790">
    <property type="entry name" value="Ubl_HERP"/>
    <property type="match status" value="1"/>
</dbReference>